<dbReference type="InterPro" id="IPR012337">
    <property type="entry name" value="RNaseH-like_sf"/>
</dbReference>
<dbReference type="EMBL" id="JBICBT010000895">
    <property type="protein sequence ID" value="KAL3094572.1"/>
    <property type="molecule type" value="Genomic_DNA"/>
</dbReference>
<dbReference type="InterPro" id="IPR036397">
    <property type="entry name" value="RNaseH_sf"/>
</dbReference>
<evidence type="ECO:0000256" key="1">
    <source>
        <dbReference type="SAM" id="MobiDB-lite"/>
    </source>
</evidence>
<dbReference type="SUPFAM" id="SSF53098">
    <property type="entry name" value="Ribonuclease H-like"/>
    <property type="match status" value="1"/>
</dbReference>
<name>A0ABD2JVD4_9BILA</name>
<dbReference type="InterPro" id="IPR050951">
    <property type="entry name" value="Retrovirus_Pol_polyprotein"/>
</dbReference>
<dbReference type="Pfam" id="PF23309">
    <property type="entry name" value="DUF7083"/>
    <property type="match status" value="1"/>
</dbReference>
<sequence length="305" mass="34569">MASREELKAILEAQQKQFTDLLKTLLPNVAPSGSSDLFFKINGQIPDFRYDPENDSTFSLWHERYGQFVEKDGQALPGDMKENAKSKWPEVVRMRTTTALATIEALRIVFTAHGLPEQIVSDDGPQLISKEFGDYFQSRGIVHTTIARYNPKSNGAAERFVQTFKQGMSKLQKEGMKQEIALSQFLLKYRVTPHPATELAPSEIFFGRRLRTLLDLVKPTAANEVEVAKMPKMSYTERMKRNFDSGTNARKNSRGQSADRSDGRRTAASTAEEQQQPEQPQQQANAEPRRSTRKRKKPKIFDPSA</sequence>
<keyword evidence="4" id="KW-1185">Reference proteome</keyword>
<organism evidence="3 4">
    <name type="scientific">Heterodera trifolii</name>
    <dbReference type="NCBI Taxonomy" id="157864"/>
    <lineage>
        <taxon>Eukaryota</taxon>
        <taxon>Metazoa</taxon>
        <taxon>Ecdysozoa</taxon>
        <taxon>Nematoda</taxon>
        <taxon>Chromadorea</taxon>
        <taxon>Rhabditida</taxon>
        <taxon>Tylenchina</taxon>
        <taxon>Tylenchomorpha</taxon>
        <taxon>Tylenchoidea</taxon>
        <taxon>Heteroderidae</taxon>
        <taxon>Heteroderinae</taxon>
        <taxon>Heterodera</taxon>
    </lineage>
</organism>
<evidence type="ECO:0000313" key="4">
    <source>
        <dbReference type="Proteomes" id="UP001620626"/>
    </source>
</evidence>
<dbReference type="InterPro" id="IPR055510">
    <property type="entry name" value="DUF7083"/>
</dbReference>
<evidence type="ECO:0000313" key="3">
    <source>
        <dbReference type="EMBL" id="KAL3094572.1"/>
    </source>
</evidence>
<proteinExistence type="predicted"/>
<reference evidence="3 4" key="1">
    <citation type="submission" date="2024-10" db="EMBL/GenBank/DDBJ databases">
        <authorList>
            <person name="Kim D."/>
        </authorList>
    </citation>
    <scope>NUCLEOTIDE SEQUENCE [LARGE SCALE GENOMIC DNA]</scope>
    <source>
        <strain evidence="3">BH-2024</strain>
    </source>
</reference>
<dbReference type="PANTHER" id="PTHR37984:SF5">
    <property type="entry name" value="PROTEIN NYNRIN-LIKE"/>
    <property type="match status" value="1"/>
</dbReference>
<feature type="compositionally biased region" description="Polar residues" evidence="1">
    <location>
        <begin position="244"/>
        <end position="256"/>
    </location>
</feature>
<dbReference type="Proteomes" id="UP001620626">
    <property type="component" value="Unassembled WGS sequence"/>
</dbReference>
<dbReference type="AlphaFoldDB" id="A0ABD2JVD4"/>
<comment type="caution">
    <text evidence="3">The sequence shown here is derived from an EMBL/GenBank/DDBJ whole genome shotgun (WGS) entry which is preliminary data.</text>
</comment>
<dbReference type="InterPro" id="IPR001584">
    <property type="entry name" value="Integrase_cat-core"/>
</dbReference>
<feature type="compositionally biased region" description="Low complexity" evidence="1">
    <location>
        <begin position="271"/>
        <end position="286"/>
    </location>
</feature>
<feature type="region of interest" description="Disordered" evidence="1">
    <location>
        <begin position="241"/>
        <end position="305"/>
    </location>
</feature>
<dbReference type="PANTHER" id="PTHR37984">
    <property type="entry name" value="PROTEIN CBG26694"/>
    <property type="match status" value="1"/>
</dbReference>
<accession>A0ABD2JVD4</accession>
<gene>
    <name evidence="3" type="ORF">niasHT_027155</name>
</gene>
<dbReference type="Gene3D" id="3.30.420.10">
    <property type="entry name" value="Ribonuclease H-like superfamily/Ribonuclease H"/>
    <property type="match status" value="1"/>
</dbReference>
<feature type="domain" description="Integrase catalytic" evidence="2">
    <location>
        <begin position="48"/>
        <end position="209"/>
    </location>
</feature>
<dbReference type="PROSITE" id="PS50994">
    <property type="entry name" value="INTEGRASE"/>
    <property type="match status" value="1"/>
</dbReference>
<evidence type="ECO:0000259" key="2">
    <source>
        <dbReference type="PROSITE" id="PS50994"/>
    </source>
</evidence>
<protein>
    <recommendedName>
        <fullName evidence="2">Integrase catalytic domain-containing protein</fullName>
    </recommendedName>
</protein>